<dbReference type="OrthoDB" id="354769at2759"/>
<name>A0A9P5NUU2_GYMJU</name>
<sequence>MSLEKTTTTIDDEKTNTLSELNPNGSTPAHGRKGSVVPRSLIISPNLDALLEHEERQRAKTRGIGAEPGTPETYGQPPLSPQRVLPSPEFSTGLPPPPRRRVGESRVPRSPLRETVGSGEEDSVGEEKMSNPYINPAPTLEEVLEMESRDGSKSEAALPWSPSNQREIVQEHAAAKSFAPQNLFRVRSAKGRLAKHKKNTATSSADMQQETWRRRPLISHGQRSSMSSLDTSSTHGPASTLEHEPRISISSTVYPASSAHSHPHSLYNEPVYDITRPSSFMEIISPAHPEFNLAPFSPDGNTDPPLSPIQFSAPTPSLLSFSLDSSPRPPVPTTPKPMFNRPQLRPSPRGSPTRQTYYESEGPADIPLPPTTNFLDVGERADLVRKSRKLARVFGQTPGADAMAQQDSAHPNSSLLPRRKDGASTVDDVQRPRSRLRPRPDAFNLSNHRRHSMPPTPEDVSFLSIVSPRIEPSSPSRDSTKSSDLRRGSSLFLHQASAERASSFYIPSQSIETMSILSVNDRLDDERHRKRERLAKLHRFLGSRVPVNLVLGIDDVESSLPPPQESPTSKPISAEGDESTRKAWLRRRRSRSVTAPPSRWSENLDRVKEELDEEEKALNVRRAQKMEKVFGVAPPLTLYHTRHCPSPSTLPPAKSLPPVPTVSPLINDLLTFSLERDSNPNRSSYTKTKAKKNGRPGTSESNKQLLPKDYENSGYDDRLTTPDARHSLIYTHYQHSLNSLNDILDRDDRESLAELHQYLNSTEAPSPVQPEDDLSTRMDHQLSIASTIKSERRRSLPARTSVISLASSEFTITTPKAEVTTFQVRRRRAAKLTQFFGVNYRELVNDVLESIESGVEHEHQRGTLRAEEVEDLLSRLRNLKTKRQGLF</sequence>
<evidence type="ECO:0000256" key="1">
    <source>
        <dbReference type="SAM" id="Coils"/>
    </source>
</evidence>
<feature type="region of interest" description="Disordered" evidence="2">
    <location>
        <begin position="673"/>
        <end position="719"/>
    </location>
</feature>
<dbReference type="EMBL" id="JADNYJ010000007">
    <property type="protein sequence ID" value="KAF8910036.1"/>
    <property type="molecule type" value="Genomic_DNA"/>
</dbReference>
<feature type="compositionally biased region" description="Polar residues" evidence="2">
    <location>
        <begin position="405"/>
        <end position="415"/>
    </location>
</feature>
<accession>A0A9P5NUU2</accession>
<gene>
    <name evidence="3" type="ORF">CPB84DRAFT_1842701</name>
</gene>
<keyword evidence="1" id="KW-0175">Coiled coil</keyword>
<feature type="region of interest" description="Disordered" evidence="2">
    <location>
        <begin position="556"/>
        <end position="599"/>
    </location>
</feature>
<feature type="compositionally biased region" description="Basic and acidic residues" evidence="2">
    <location>
        <begin position="706"/>
        <end position="719"/>
    </location>
</feature>
<feature type="region of interest" description="Disordered" evidence="2">
    <location>
        <begin position="292"/>
        <end position="372"/>
    </location>
</feature>
<evidence type="ECO:0000256" key="2">
    <source>
        <dbReference type="SAM" id="MobiDB-lite"/>
    </source>
</evidence>
<protein>
    <submittedName>
        <fullName evidence="3">Uncharacterized protein</fullName>
    </submittedName>
</protein>
<organism evidence="3 4">
    <name type="scientific">Gymnopilus junonius</name>
    <name type="common">Spectacular rustgill mushroom</name>
    <name type="synonym">Gymnopilus spectabilis subsp. junonius</name>
    <dbReference type="NCBI Taxonomy" id="109634"/>
    <lineage>
        <taxon>Eukaryota</taxon>
        <taxon>Fungi</taxon>
        <taxon>Dikarya</taxon>
        <taxon>Basidiomycota</taxon>
        <taxon>Agaricomycotina</taxon>
        <taxon>Agaricomycetes</taxon>
        <taxon>Agaricomycetidae</taxon>
        <taxon>Agaricales</taxon>
        <taxon>Agaricineae</taxon>
        <taxon>Hymenogastraceae</taxon>
        <taxon>Gymnopilus</taxon>
    </lineage>
</organism>
<proteinExistence type="predicted"/>
<dbReference type="Proteomes" id="UP000724874">
    <property type="component" value="Unassembled WGS sequence"/>
</dbReference>
<feature type="compositionally biased region" description="Polar residues" evidence="2">
    <location>
        <begin position="18"/>
        <end position="27"/>
    </location>
</feature>
<dbReference type="AlphaFoldDB" id="A0A9P5NUU2"/>
<feature type="compositionally biased region" description="Low complexity" evidence="2">
    <location>
        <begin position="224"/>
        <end position="233"/>
    </location>
</feature>
<reference evidence="3" key="1">
    <citation type="submission" date="2020-11" db="EMBL/GenBank/DDBJ databases">
        <authorList>
            <consortium name="DOE Joint Genome Institute"/>
            <person name="Ahrendt S."/>
            <person name="Riley R."/>
            <person name="Andreopoulos W."/>
            <person name="LaButti K."/>
            <person name="Pangilinan J."/>
            <person name="Ruiz-duenas F.J."/>
            <person name="Barrasa J.M."/>
            <person name="Sanchez-Garcia M."/>
            <person name="Camarero S."/>
            <person name="Miyauchi S."/>
            <person name="Serrano A."/>
            <person name="Linde D."/>
            <person name="Babiker R."/>
            <person name="Drula E."/>
            <person name="Ayuso-Fernandez I."/>
            <person name="Pacheco R."/>
            <person name="Padilla G."/>
            <person name="Ferreira P."/>
            <person name="Barriuso J."/>
            <person name="Kellner H."/>
            <person name="Castanera R."/>
            <person name="Alfaro M."/>
            <person name="Ramirez L."/>
            <person name="Pisabarro A.G."/>
            <person name="Kuo A."/>
            <person name="Tritt A."/>
            <person name="Lipzen A."/>
            <person name="He G."/>
            <person name="Yan M."/>
            <person name="Ng V."/>
            <person name="Cullen D."/>
            <person name="Martin F."/>
            <person name="Rosso M.-N."/>
            <person name="Henrissat B."/>
            <person name="Hibbett D."/>
            <person name="Martinez A.T."/>
            <person name="Grigoriev I.V."/>
        </authorList>
    </citation>
    <scope>NUCLEOTIDE SEQUENCE</scope>
    <source>
        <strain evidence="3">AH 44721</strain>
    </source>
</reference>
<feature type="region of interest" description="Disordered" evidence="2">
    <location>
        <begin position="398"/>
        <end position="462"/>
    </location>
</feature>
<keyword evidence="4" id="KW-1185">Reference proteome</keyword>
<feature type="compositionally biased region" description="Polar residues" evidence="2">
    <location>
        <begin position="200"/>
        <end position="210"/>
    </location>
</feature>
<feature type="coiled-coil region" evidence="1">
    <location>
        <begin position="601"/>
        <end position="628"/>
    </location>
</feature>
<comment type="caution">
    <text evidence="3">The sequence shown here is derived from an EMBL/GenBank/DDBJ whole genome shotgun (WGS) entry which is preliminary data.</text>
</comment>
<feature type="region of interest" description="Disordered" evidence="2">
    <location>
        <begin position="191"/>
        <end position="246"/>
    </location>
</feature>
<feature type="region of interest" description="Disordered" evidence="2">
    <location>
        <begin position="1"/>
        <end position="137"/>
    </location>
</feature>
<evidence type="ECO:0000313" key="3">
    <source>
        <dbReference type="EMBL" id="KAF8910036.1"/>
    </source>
</evidence>
<feature type="compositionally biased region" description="Low complexity" evidence="2">
    <location>
        <begin position="314"/>
        <end position="326"/>
    </location>
</feature>
<evidence type="ECO:0000313" key="4">
    <source>
        <dbReference type="Proteomes" id="UP000724874"/>
    </source>
</evidence>